<evidence type="ECO:0000256" key="3">
    <source>
        <dbReference type="ARBA" id="ARBA00023098"/>
    </source>
</evidence>
<evidence type="ECO:0000313" key="6">
    <source>
        <dbReference type="EMBL" id="RNL21763.1"/>
    </source>
</evidence>
<dbReference type="PANTHER" id="PTHR14226">
    <property type="entry name" value="NEUROPATHY TARGET ESTERASE/SWISS CHEESE D.MELANOGASTER"/>
    <property type="match status" value="1"/>
</dbReference>
<dbReference type="Proteomes" id="UP000267368">
    <property type="component" value="Unassembled WGS sequence"/>
</dbReference>
<keyword evidence="7" id="KW-1185">Reference proteome</keyword>
<dbReference type="InterPro" id="IPR016035">
    <property type="entry name" value="Acyl_Trfase/lysoPLipase"/>
</dbReference>
<feature type="active site" description="Nucleophile" evidence="4">
    <location>
        <position position="60"/>
    </location>
</feature>
<dbReference type="PROSITE" id="PS51635">
    <property type="entry name" value="PNPLA"/>
    <property type="match status" value="1"/>
</dbReference>
<dbReference type="AlphaFoldDB" id="A0A3N0AHZ3"/>
<proteinExistence type="predicted"/>
<comment type="caution">
    <text evidence="4">Lacks conserved residue(s) required for the propagation of feature annotation.</text>
</comment>
<reference evidence="7" key="1">
    <citation type="submission" date="2018-05" db="EMBL/GenBank/DDBJ databases">
        <title>Genome Sequencing of selected type strains of the family Eggerthellaceae.</title>
        <authorList>
            <person name="Danylec N."/>
            <person name="Stoll D.A."/>
            <person name="Doetsch A."/>
            <person name="Huch M."/>
        </authorList>
    </citation>
    <scope>NUCLEOTIDE SEQUENCE [LARGE SCALE GENOMIC DNA]</scope>
    <source>
        <strain evidence="7">DSM 17537</strain>
    </source>
</reference>
<dbReference type="SUPFAM" id="SSF52151">
    <property type="entry name" value="FabD/lysophospholipase-like"/>
    <property type="match status" value="1"/>
</dbReference>
<feature type="domain" description="PNPLA" evidence="5">
    <location>
        <begin position="27"/>
        <end position="195"/>
    </location>
</feature>
<protein>
    <submittedName>
        <fullName evidence="6">Patatin family protein</fullName>
    </submittedName>
</protein>
<feature type="active site" description="Proton acceptor" evidence="4">
    <location>
        <position position="182"/>
    </location>
</feature>
<evidence type="ECO:0000256" key="4">
    <source>
        <dbReference type="PROSITE-ProRule" id="PRU01161"/>
    </source>
</evidence>
<dbReference type="InterPro" id="IPR045943">
    <property type="entry name" value="DUF6363"/>
</dbReference>
<evidence type="ECO:0000313" key="7">
    <source>
        <dbReference type="Proteomes" id="UP000267368"/>
    </source>
</evidence>
<evidence type="ECO:0000256" key="1">
    <source>
        <dbReference type="ARBA" id="ARBA00022801"/>
    </source>
</evidence>
<name>A0A3N0AHZ3_9ACTN</name>
<evidence type="ECO:0000259" key="5">
    <source>
        <dbReference type="PROSITE" id="PS51635"/>
    </source>
</evidence>
<dbReference type="Pfam" id="PF01734">
    <property type="entry name" value="Patatin"/>
    <property type="match status" value="1"/>
</dbReference>
<organism evidence="6 7">
    <name type="scientific">Slackia faecicanis</name>
    <dbReference type="NCBI Taxonomy" id="255723"/>
    <lineage>
        <taxon>Bacteria</taxon>
        <taxon>Bacillati</taxon>
        <taxon>Actinomycetota</taxon>
        <taxon>Coriobacteriia</taxon>
        <taxon>Eggerthellales</taxon>
        <taxon>Eggerthellaceae</taxon>
        <taxon>Slackia</taxon>
    </lineage>
</organism>
<dbReference type="Gene3D" id="3.40.1090.10">
    <property type="entry name" value="Cytosolic phospholipase A2 catalytic domain"/>
    <property type="match status" value="2"/>
</dbReference>
<dbReference type="RefSeq" id="WP_123197605.1">
    <property type="nucleotide sequence ID" value="NZ_QICB01000001.1"/>
</dbReference>
<comment type="caution">
    <text evidence="6">The sequence shown here is derived from an EMBL/GenBank/DDBJ whole genome shotgun (WGS) entry which is preliminary data.</text>
</comment>
<dbReference type="EMBL" id="QICB01000001">
    <property type="protein sequence ID" value="RNL21763.1"/>
    <property type="molecule type" value="Genomic_DNA"/>
</dbReference>
<dbReference type="InterPro" id="IPR050301">
    <property type="entry name" value="NTE"/>
</dbReference>
<dbReference type="GO" id="GO:0016787">
    <property type="term" value="F:hydrolase activity"/>
    <property type="evidence" value="ECO:0007669"/>
    <property type="project" value="UniProtKB-UniRule"/>
</dbReference>
<keyword evidence="3 4" id="KW-0443">Lipid metabolism</keyword>
<sequence>MKQSYSTRTALERTPAYEGATIMDADLILEGGAMRGQFTAGVLDFFMDHGIWCKNVYGTSAGALNGYNYIAGELGRTCYLNTKYCTDSRYLSMRNFALTGSALRRDFMFDAIPNELDPFDYDAFRDSPMNLTTVASNIETGEADYHTMEEARSEREISYLQASASMPLVSKIIEVDGKKLLDGGTCDSVPLLRSMLDHRANKRIVVLTQDETYVKGPNKTMPLARRIYDEYPLFLDRMEYRHIEYNRTYRWIKRLHDAGEIFMIQPAKPVTISNLEKDPEKLFDLYEQGYAEAALHYAELMEYLAR</sequence>
<dbReference type="PANTHER" id="PTHR14226:SF25">
    <property type="entry name" value="PHOSPHOESTERASE"/>
    <property type="match status" value="1"/>
</dbReference>
<gene>
    <name evidence="6" type="ORF">DMP07_01690</name>
</gene>
<dbReference type="Pfam" id="PF19890">
    <property type="entry name" value="DUF6363"/>
    <property type="match status" value="1"/>
</dbReference>
<keyword evidence="1 4" id="KW-0378">Hydrolase</keyword>
<dbReference type="CDD" id="cd07208">
    <property type="entry name" value="Pat_hypo_Ecoli_yjju_like"/>
    <property type="match status" value="1"/>
</dbReference>
<feature type="short sequence motif" description="DGA/G" evidence="4">
    <location>
        <begin position="182"/>
        <end position="184"/>
    </location>
</feature>
<dbReference type="InterPro" id="IPR002641">
    <property type="entry name" value="PNPLA_dom"/>
</dbReference>
<feature type="short sequence motif" description="GXSXG" evidence="4">
    <location>
        <begin position="58"/>
        <end position="62"/>
    </location>
</feature>
<dbReference type="GO" id="GO:0016042">
    <property type="term" value="P:lipid catabolic process"/>
    <property type="evidence" value="ECO:0007669"/>
    <property type="project" value="UniProtKB-UniRule"/>
</dbReference>
<keyword evidence="2 4" id="KW-0442">Lipid degradation</keyword>
<evidence type="ECO:0000256" key="2">
    <source>
        <dbReference type="ARBA" id="ARBA00022963"/>
    </source>
</evidence>
<dbReference type="InterPro" id="IPR037483">
    <property type="entry name" value="YjjU-like"/>
</dbReference>
<accession>A0A3N0AHZ3</accession>
<dbReference type="OrthoDB" id="9802424at2"/>